<organism evidence="6 7">
    <name type="scientific">Actinia tenebrosa</name>
    <name type="common">Australian red waratah sea anemone</name>
    <dbReference type="NCBI Taxonomy" id="6105"/>
    <lineage>
        <taxon>Eukaryota</taxon>
        <taxon>Metazoa</taxon>
        <taxon>Cnidaria</taxon>
        <taxon>Anthozoa</taxon>
        <taxon>Hexacorallia</taxon>
        <taxon>Actiniaria</taxon>
        <taxon>Actiniidae</taxon>
        <taxon>Actinia</taxon>
    </lineage>
</organism>
<dbReference type="SUPFAM" id="SSF48452">
    <property type="entry name" value="TPR-like"/>
    <property type="match status" value="1"/>
</dbReference>
<dbReference type="Gene3D" id="1.25.40.20">
    <property type="entry name" value="Ankyrin repeat-containing domain"/>
    <property type="match status" value="1"/>
</dbReference>
<evidence type="ECO:0000256" key="3">
    <source>
        <dbReference type="ARBA" id="ARBA00022833"/>
    </source>
</evidence>
<dbReference type="Gene3D" id="6.10.140.2220">
    <property type="match status" value="1"/>
</dbReference>
<dbReference type="Gene3D" id="1.25.40.10">
    <property type="entry name" value="Tetratricopeptide repeat domain"/>
    <property type="match status" value="1"/>
</dbReference>
<dbReference type="InterPro" id="IPR036770">
    <property type="entry name" value="Ankyrin_rpt-contain_sf"/>
</dbReference>
<dbReference type="Proteomes" id="UP000515163">
    <property type="component" value="Unplaced"/>
</dbReference>
<dbReference type="AlphaFoldDB" id="A0A6P8IE79"/>
<accession>A0A6P8IE79</accession>
<gene>
    <name evidence="7" type="primary">LOC116300279</name>
</gene>
<evidence type="ECO:0000313" key="6">
    <source>
        <dbReference type="Proteomes" id="UP000515163"/>
    </source>
</evidence>
<keyword evidence="6" id="KW-1185">Reference proteome</keyword>
<evidence type="ECO:0000259" key="5">
    <source>
        <dbReference type="PROSITE" id="PS50865"/>
    </source>
</evidence>
<dbReference type="InterPro" id="IPR011990">
    <property type="entry name" value="TPR-like_helical_dom_sf"/>
</dbReference>
<sequence>MEMFAKLFGSDIMTIHNPVYPLKFERFGLGDPKKDPEFCSHVENLVCAGNPVSSEMSAASSSYCSKRIFKAEEKARMAYSSEDPVKVAKDALSISPYCPEAYNVMAACGSDTYEEALDYYNKAVEVAPKVSPEFDSEIGEGKCWSYNHLRSYFRAVHGQANTLRKMNRNKEALEKYLLLEKLDSNFYSWSSFANWRYHVLEVYMKLGDDKGALKFASKKSNEQAFALASSATAWLWSLALLEYRYKHHRGFASDYYENLEQMSPSTPPIGAIMRAAQASRHVISFLTGERELTNISIPHMMKSENSLSNAAVYCMSNLELWKSTPGAIEWAATNCRTHYCLLMLRKEKEILGFLKLESTLDNFRKMVNKGVFLEASLPGFGGRLVSEAVKADSSSYLEVLLKAGAKVVPDLYGNMPQPLHIACYYDHHPDIIKKLCKYGADSSCKYGLHYSPIEMAAEQGAVGALKTAISCLPENSSRSKNGIMDDILFVLFNTSCYDCINGKGPKCQRCLHDSQPHPKNASFTGCVDVVLNAGYVPTKRILIRLHQMHSFKPELFQYILQSAIKLSPSLKTFLHIDTEQAWENMCSSCAEGNIKTMMCSGCRNIRYCSRKCQKADWKNHKKMCFP</sequence>
<evidence type="ECO:0000256" key="1">
    <source>
        <dbReference type="ARBA" id="ARBA00022723"/>
    </source>
</evidence>
<reference evidence="7" key="1">
    <citation type="submission" date="2025-08" db="UniProtKB">
        <authorList>
            <consortium name="RefSeq"/>
        </authorList>
    </citation>
    <scope>IDENTIFICATION</scope>
    <source>
        <tissue evidence="7">Tentacle</tissue>
    </source>
</reference>
<proteinExistence type="predicted"/>
<dbReference type="PROSITE" id="PS01360">
    <property type="entry name" value="ZF_MYND_1"/>
    <property type="match status" value="1"/>
</dbReference>
<dbReference type="GeneID" id="116300279"/>
<evidence type="ECO:0000256" key="4">
    <source>
        <dbReference type="PROSITE-ProRule" id="PRU00134"/>
    </source>
</evidence>
<evidence type="ECO:0000313" key="7">
    <source>
        <dbReference type="RefSeq" id="XP_031564977.1"/>
    </source>
</evidence>
<dbReference type="OrthoDB" id="2519255at2759"/>
<keyword evidence="2 4" id="KW-0863">Zinc-finger</keyword>
<dbReference type="KEGG" id="aten:116300279"/>
<feature type="domain" description="MYND-type" evidence="5">
    <location>
        <begin position="586"/>
        <end position="624"/>
    </location>
</feature>
<dbReference type="GO" id="GO:0008270">
    <property type="term" value="F:zinc ion binding"/>
    <property type="evidence" value="ECO:0007669"/>
    <property type="project" value="UniProtKB-KW"/>
</dbReference>
<keyword evidence="1" id="KW-0479">Metal-binding</keyword>
<dbReference type="Pfam" id="PF01753">
    <property type="entry name" value="zf-MYND"/>
    <property type="match status" value="1"/>
</dbReference>
<name>A0A6P8IE79_ACTTE</name>
<dbReference type="InterPro" id="IPR002893">
    <property type="entry name" value="Znf_MYND"/>
</dbReference>
<protein>
    <submittedName>
        <fullName evidence="7">Uncharacterized protein LOC116300279</fullName>
    </submittedName>
</protein>
<keyword evidence="3" id="KW-0862">Zinc</keyword>
<dbReference type="InParanoid" id="A0A6P8IE79"/>
<dbReference type="RefSeq" id="XP_031564977.1">
    <property type="nucleotide sequence ID" value="XM_031709117.1"/>
</dbReference>
<dbReference type="PROSITE" id="PS50865">
    <property type="entry name" value="ZF_MYND_2"/>
    <property type="match status" value="1"/>
</dbReference>
<dbReference type="SUPFAM" id="SSF48403">
    <property type="entry name" value="Ankyrin repeat"/>
    <property type="match status" value="1"/>
</dbReference>
<evidence type="ECO:0000256" key="2">
    <source>
        <dbReference type="ARBA" id="ARBA00022771"/>
    </source>
</evidence>
<dbReference type="SUPFAM" id="SSF144232">
    <property type="entry name" value="HIT/MYND zinc finger-like"/>
    <property type="match status" value="1"/>
</dbReference>